<protein>
    <submittedName>
        <fullName evidence="1">Uncharacterized protein</fullName>
    </submittedName>
</protein>
<evidence type="ECO:0000313" key="2">
    <source>
        <dbReference type="Proteomes" id="UP000256519"/>
    </source>
</evidence>
<proteinExistence type="predicted"/>
<organism evidence="1 2">
    <name type="scientific">Priestia megaterium</name>
    <name type="common">Bacillus megaterium</name>
    <dbReference type="NCBI Taxonomy" id="1404"/>
    <lineage>
        <taxon>Bacteria</taxon>
        <taxon>Bacillati</taxon>
        <taxon>Bacillota</taxon>
        <taxon>Bacilli</taxon>
        <taxon>Bacillales</taxon>
        <taxon>Bacillaceae</taxon>
        <taxon>Priestia</taxon>
    </lineage>
</organism>
<accession>A0A3D8X0H6</accession>
<sequence>MLLAVDWRATRRFLRKAKPCIEIDCGARSDPYSIIYPICPSLDWRDFVMSQSLFNMREALMKIRPYVQAKGNEFVS</sequence>
<gene>
    <name evidence="1" type="ORF">C3744_17005</name>
</gene>
<dbReference type="EMBL" id="PQWM01000015">
    <property type="protein sequence ID" value="RDZ12982.1"/>
    <property type="molecule type" value="Genomic_DNA"/>
</dbReference>
<comment type="caution">
    <text evidence="1">The sequence shown here is derived from an EMBL/GenBank/DDBJ whole genome shotgun (WGS) entry which is preliminary data.</text>
</comment>
<reference evidence="1" key="1">
    <citation type="journal article" date="2018" name="Appl. Environ. Microbiol.">
        <title>Antimicrobial susceptibility testing and tentative epidemiological cut-off values of five Bacillus species relevant for use as animal feed additives or for plant protection.</title>
        <authorList>
            <person name="Agerso Y."/>
            <person name="Stuer-Lauridsen B."/>
            <person name="Bjerre K."/>
            <person name="Jensen M.G."/>
            <person name="Johansen E."/>
            <person name="Bennedsen M."/>
            <person name="Brockmann E."/>
            <person name="Nielsen B."/>
        </authorList>
    </citation>
    <scope>NUCLEOTIDE SEQUENCE [LARGE SCALE GENOMIC DNA]</scope>
    <source>
        <strain evidence="1">CHCC20162</strain>
    </source>
</reference>
<name>A0A3D8X0H6_PRIMG</name>
<evidence type="ECO:0000313" key="1">
    <source>
        <dbReference type="EMBL" id="RDZ12982.1"/>
    </source>
</evidence>
<dbReference type="AlphaFoldDB" id="A0A3D8X0H6"/>
<dbReference type="Proteomes" id="UP000256519">
    <property type="component" value="Unassembled WGS sequence"/>
</dbReference>